<protein>
    <recommendedName>
        <fullName evidence="11">Alanine--tRNA ligase</fullName>
        <ecNumber evidence="11">6.1.1.7</ecNumber>
    </recommendedName>
    <alternativeName>
        <fullName evidence="11">Alanyl-tRNA synthetase</fullName>
        <shortName evidence="11">AlaRS</shortName>
    </alternativeName>
</protein>
<dbReference type="GO" id="GO:0000049">
    <property type="term" value="F:tRNA binding"/>
    <property type="evidence" value="ECO:0007669"/>
    <property type="project" value="UniProtKB-KW"/>
</dbReference>
<dbReference type="InterPro" id="IPR018162">
    <property type="entry name" value="Ala-tRNA-ligase_IIc_anticod-bd"/>
</dbReference>
<evidence type="ECO:0000313" key="14">
    <source>
        <dbReference type="EMBL" id="CAA9561107.1"/>
    </source>
</evidence>
<keyword evidence="8 11" id="KW-0694">RNA-binding</keyword>
<dbReference type="Gene3D" id="2.40.30.130">
    <property type="match status" value="1"/>
</dbReference>
<comment type="domain">
    <text evidence="11">Consists of three domains; the N-terminal catalytic domain, the editing domain and the C-terminal C-Ala domain. The editing domain removes incorrectly charged amino acids, while the C-Ala domain, along with tRNA(Ala), serves as a bridge to cooperatively bring together the editing and aminoacylation centers thus stimulating deacylation of misacylated tRNAs.</text>
</comment>
<dbReference type="InterPro" id="IPR002318">
    <property type="entry name" value="Ala-tRNA-lgiase_IIc"/>
</dbReference>
<dbReference type="Pfam" id="PF07973">
    <property type="entry name" value="tRNA_SAD"/>
    <property type="match status" value="1"/>
</dbReference>
<evidence type="ECO:0000256" key="11">
    <source>
        <dbReference type="HAMAP-Rule" id="MF_00036"/>
    </source>
</evidence>
<keyword evidence="6 11" id="KW-0862">Zinc</keyword>
<feature type="binding site" evidence="11">
    <location>
        <position position="686"/>
    </location>
    <ligand>
        <name>Zn(2+)</name>
        <dbReference type="ChEBI" id="CHEBI:29105"/>
    </ligand>
</feature>
<dbReference type="InterPro" id="IPR012947">
    <property type="entry name" value="tRNA_SAD"/>
</dbReference>
<evidence type="ECO:0000256" key="7">
    <source>
        <dbReference type="ARBA" id="ARBA00022840"/>
    </source>
</evidence>
<dbReference type="PANTHER" id="PTHR11777:SF9">
    <property type="entry name" value="ALANINE--TRNA LIGASE, CYTOPLASMIC"/>
    <property type="match status" value="1"/>
</dbReference>
<keyword evidence="2 11" id="KW-0820">tRNA-binding</keyword>
<evidence type="ECO:0000256" key="10">
    <source>
        <dbReference type="ARBA" id="ARBA00023146"/>
    </source>
</evidence>
<dbReference type="GO" id="GO:0004813">
    <property type="term" value="F:alanine-tRNA ligase activity"/>
    <property type="evidence" value="ECO:0007669"/>
    <property type="project" value="UniProtKB-UniRule"/>
</dbReference>
<dbReference type="SUPFAM" id="SSF55186">
    <property type="entry name" value="ThrRS/AlaRS common domain"/>
    <property type="match status" value="1"/>
</dbReference>
<keyword evidence="12" id="KW-0175">Coiled coil</keyword>
<dbReference type="SUPFAM" id="SSF50447">
    <property type="entry name" value="Translation proteins"/>
    <property type="match status" value="1"/>
</dbReference>
<dbReference type="InterPro" id="IPR018165">
    <property type="entry name" value="Ala-tRNA-synth_IIc_core"/>
</dbReference>
<dbReference type="EC" id="6.1.1.7" evidence="11"/>
<dbReference type="FunFam" id="3.30.54.20:FF:000001">
    <property type="entry name" value="Alanine--tRNA ligase"/>
    <property type="match status" value="1"/>
</dbReference>
<gene>
    <name evidence="11" type="primary">alaS</name>
    <name evidence="14" type="ORF">AVDCRST_MAG73-3707</name>
</gene>
<dbReference type="SUPFAM" id="SSF55681">
    <property type="entry name" value="Class II aaRS and biotin synthetases"/>
    <property type="match status" value="1"/>
</dbReference>
<dbReference type="GO" id="GO:0006419">
    <property type="term" value="P:alanyl-tRNA aminoacylation"/>
    <property type="evidence" value="ECO:0007669"/>
    <property type="project" value="UniProtKB-UniRule"/>
</dbReference>
<dbReference type="Gene3D" id="3.10.310.40">
    <property type="match status" value="1"/>
</dbReference>
<feature type="coiled-coil region" evidence="12">
    <location>
        <begin position="748"/>
        <end position="775"/>
    </location>
</feature>
<evidence type="ECO:0000256" key="3">
    <source>
        <dbReference type="ARBA" id="ARBA00022598"/>
    </source>
</evidence>
<keyword evidence="11" id="KW-0963">Cytoplasm</keyword>
<keyword evidence="5 11" id="KW-0547">Nucleotide-binding</keyword>
<dbReference type="Gene3D" id="3.30.980.10">
    <property type="entry name" value="Threonyl-trna Synthetase, Chain A, domain 2"/>
    <property type="match status" value="1"/>
</dbReference>
<evidence type="ECO:0000256" key="8">
    <source>
        <dbReference type="ARBA" id="ARBA00022884"/>
    </source>
</evidence>
<dbReference type="NCBIfam" id="TIGR00344">
    <property type="entry name" value="alaS"/>
    <property type="match status" value="1"/>
</dbReference>
<dbReference type="Pfam" id="PF02272">
    <property type="entry name" value="DHHA1"/>
    <property type="match status" value="1"/>
</dbReference>
<evidence type="ECO:0000256" key="5">
    <source>
        <dbReference type="ARBA" id="ARBA00022741"/>
    </source>
</evidence>
<dbReference type="InterPro" id="IPR009000">
    <property type="entry name" value="Transl_B-barrel_sf"/>
</dbReference>
<keyword evidence="7 11" id="KW-0067">ATP-binding</keyword>
<sequence length="894" mass="97123">MSQPASSPPSAPFVSGAEVRRRFVTFFTERGHKEVPSSSLVPHNDPTVLLTTAGMQQMTPYFLGLETPPASRMVTVQKCFRTVDIEEVGDDSHCTFFFMLGNFSVGDYFKRESLAWSWEFFTKTMGLPSERLYPSVHPDDEVAYAIWRDEIRVPEDRIAKLPDNWWGPVGPTGPNGPDSEIYFDLGPEFDDGSGTGPGDNPRYLEVWNNVFMEFLQAEDGSRTRLPRQHVDTGMGFERLVMVMQGARSVYDTDVYQPIIQHAAGLSGVTYGRDATADAALRVIADHARGATFLIGDGVLPGNEGRAYVLRRLLRRAVRHGRQLGLTKPFLAEMAGIVIAQFGAEYPNLRERQRQIDRVLHHEEESFGRTLTSGMARLQTLVEGIKETAANSDREATTLTLPGEEAFKLYDTYGFPLDLTADLVREQGITVDQAGFDAAMATQRQTSRGGEDFKDTTRGRAELYVSVGGGTTEFLGYEATEADATVLALLGTDGALDEAVAGQAVEVVLDRTPFYGESGGQVGDTGQIRTETGLIAIEDTRKPTPDMVVHRGTVAEGFVRAGEPARAEVDAARRQAIRRNHTATHLLHRALRLVLGEEAHQAGSLVAPDRLRFDFTAMEATSPDHLRRVAEIVNHEIAADTPVETAVRSQQDAIAGGAMALFGEKYGDRVRVVSIGDFSMELCGGTHVAHTGEIGPFLVVSEGSVAAGVRRMEALTGGAAIERMLTVQRTVEEAAREMRVPWTEVGSQLSAIQDRARGLEREIERLRGQLAGARASDLLDRAEAVDGTRVLAARVDADSKDGLRQLGDRLKDRLDSGVIVLGSVIEGRPSLLSMVTPDLIARGVRAGDVVREAAIVIEGRGGGRPDLAEAGGKNPNRLDEALAAVPAIVRRGLGG</sequence>
<proteinExistence type="inferred from homology"/>
<dbReference type="PANTHER" id="PTHR11777">
    <property type="entry name" value="ALANYL-TRNA SYNTHETASE"/>
    <property type="match status" value="1"/>
</dbReference>
<dbReference type="InterPro" id="IPR018163">
    <property type="entry name" value="Thr/Ala-tRNA-synth_IIc_edit"/>
</dbReference>
<dbReference type="FunFam" id="2.40.30.130:FF:000001">
    <property type="entry name" value="Alanine--tRNA ligase"/>
    <property type="match status" value="1"/>
</dbReference>
<evidence type="ECO:0000256" key="9">
    <source>
        <dbReference type="ARBA" id="ARBA00022917"/>
    </source>
</evidence>
<dbReference type="InterPro" id="IPR045864">
    <property type="entry name" value="aa-tRNA-synth_II/BPL/LPL"/>
</dbReference>
<dbReference type="InterPro" id="IPR003156">
    <property type="entry name" value="DHHA1_dom"/>
</dbReference>
<feature type="binding site" evidence="11">
    <location>
        <position position="580"/>
    </location>
    <ligand>
        <name>Zn(2+)</name>
        <dbReference type="ChEBI" id="CHEBI:29105"/>
    </ligand>
</feature>
<accession>A0A6J4UXI6</accession>
<feature type="domain" description="Alanyl-transfer RNA synthetases family profile" evidence="13">
    <location>
        <begin position="14"/>
        <end position="725"/>
    </location>
</feature>
<dbReference type="CDD" id="cd00673">
    <property type="entry name" value="AlaRS_core"/>
    <property type="match status" value="1"/>
</dbReference>
<dbReference type="PROSITE" id="PS50860">
    <property type="entry name" value="AA_TRNA_LIGASE_II_ALA"/>
    <property type="match status" value="1"/>
</dbReference>
<evidence type="ECO:0000256" key="12">
    <source>
        <dbReference type="SAM" id="Coils"/>
    </source>
</evidence>
<dbReference type="Pfam" id="PF01411">
    <property type="entry name" value="tRNA-synt_2c"/>
    <property type="match status" value="1"/>
</dbReference>
<dbReference type="InterPro" id="IPR023033">
    <property type="entry name" value="Ala_tRNA_ligase_euk/bac"/>
</dbReference>
<dbReference type="GO" id="GO:0002161">
    <property type="term" value="F:aminoacyl-tRNA deacylase activity"/>
    <property type="evidence" value="ECO:0007669"/>
    <property type="project" value="TreeGrafter"/>
</dbReference>
<comment type="function">
    <text evidence="11">Catalyzes the attachment of alanine to tRNA(Ala) in a two-step reaction: alanine is first activated by ATP to form Ala-AMP and then transferred to the acceptor end of tRNA(Ala). Also edits incorrectly charged Ser-tRNA(Ala) and Gly-tRNA(Ala) via its editing domain.</text>
</comment>
<dbReference type="EMBL" id="CADCWE010000244">
    <property type="protein sequence ID" value="CAA9561107.1"/>
    <property type="molecule type" value="Genomic_DNA"/>
</dbReference>
<dbReference type="InterPro" id="IPR050058">
    <property type="entry name" value="Ala-tRNA_ligase"/>
</dbReference>
<name>A0A6J4UXI6_9BACT</name>
<organism evidence="14">
    <name type="scientific">uncultured Thermomicrobiales bacterium</name>
    <dbReference type="NCBI Taxonomy" id="1645740"/>
    <lineage>
        <taxon>Bacteria</taxon>
        <taxon>Pseudomonadati</taxon>
        <taxon>Thermomicrobiota</taxon>
        <taxon>Thermomicrobia</taxon>
        <taxon>Thermomicrobiales</taxon>
        <taxon>environmental samples</taxon>
    </lineage>
</organism>
<evidence type="ECO:0000256" key="1">
    <source>
        <dbReference type="ARBA" id="ARBA00008226"/>
    </source>
</evidence>
<comment type="similarity">
    <text evidence="1 11">Belongs to the class-II aminoacyl-tRNA synthetase family.</text>
</comment>
<dbReference type="GO" id="GO:0008270">
    <property type="term" value="F:zinc ion binding"/>
    <property type="evidence" value="ECO:0007669"/>
    <property type="project" value="UniProtKB-UniRule"/>
</dbReference>
<dbReference type="GO" id="GO:0005829">
    <property type="term" value="C:cytosol"/>
    <property type="evidence" value="ECO:0007669"/>
    <property type="project" value="TreeGrafter"/>
</dbReference>
<dbReference type="AlphaFoldDB" id="A0A6J4UXI6"/>
<evidence type="ECO:0000259" key="13">
    <source>
        <dbReference type="PROSITE" id="PS50860"/>
    </source>
</evidence>
<keyword evidence="10 11" id="KW-0030">Aminoacyl-tRNA synthetase</keyword>
<comment type="catalytic activity">
    <reaction evidence="11">
        <text>tRNA(Ala) + L-alanine + ATP = L-alanyl-tRNA(Ala) + AMP + diphosphate</text>
        <dbReference type="Rhea" id="RHEA:12540"/>
        <dbReference type="Rhea" id="RHEA-COMP:9657"/>
        <dbReference type="Rhea" id="RHEA-COMP:9923"/>
        <dbReference type="ChEBI" id="CHEBI:30616"/>
        <dbReference type="ChEBI" id="CHEBI:33019"/>
        <dbReference type="ChEBI" id="CHEBI:57972"/>
        <dbReference type="ChEBI" id="CHEBI:78442"/>
        <dbReference type="ChEBI" id="CHEBI:78497"/>
        <dbReference type="ChEBI" id="CHEBI:456215"/>
        <dbReference type="EC" id="6.1.1.7"/>
    </reaction>
</comment>
<dbReference type="SMART" id="SM00863">
    <property type="entry name" value="tRNA_SAD"/>
    <property type="match status" value="1"/>
</dbReference>
<dbReference type="HAMAP" id="MF_00036_B">
    <property type="entry name" value="Ala_tRNA_synth_B"/>
    <property type="match status" value="1"/>
</dbReference>
<evidence type="ECO:0000256" key="4">
    <source>
        <dbReference type="ARBA" id="ARBA00022723"/>
    </source>
</evidence>
<dbReference type="PRINTS" id="PR00980">
    <property type="entry name" value="TRNASYNTHALA"/>
</dbReference>
<comment type="cofactor">
    <cofactor evidence="11">
        <name>Zn(2+)</name>
        <dbReference type="ChEBI" id="CHEBI:29105"/>
    </cofactor>
    <text evidence="11">Binds 1 zinc ion per subunit.</text>
</comment>
<feature type="binding site" evidence="11">
    <location>
        <position position="682"/>
    </location>
    <ligand>
        <name>Zn(2+)</name>
        <dbReference type="ChEBI" id="CHEBI:29105"/>
    </ligand>
</feature>
<dbReference type="SUPFAM" id="SSF101353">
    <property type="entry name" value="Putative anticodon-binding domain of alanyl-tRNA synthetase (AlaRS)"/>
    <property type="match status" value="1"/>
</dbReference>
<comment type="subcellular location">
    <subcellularLocation>
        <location evidence="11">Cytoplasm</location>
    </subcellularLocation>
</comment>
<evidence type="ECO:0000256" key="6">
    <source>
        <dbReference type="ARBA" id="ARBA00022833"/>
    </source>
</evidence>
<reference evidence="14" key="1">
    <citation type="submission" date="2020-02" db="EMBL/GenBank/DDBJ databases">
        <authorList>
            <person name="Meier V. D."/>
        </authorList>
    </citation>
    <scope>NUCLEOTIDE SEQUENCE</scope>
    <source>
        <strain evidence="14">AVDCRST_MAG73</strain>
    </source>
</reference>
<feature type="binding site" evidence="11">
    <location>
        <position position="584"/>
    </location>
    <ligand>
        <name>Zn(2+)</name>
        <dbReference type="ChEBI" id="CHEBI:29105"/>
    </ligand>
</feature>
<dbReference type="FunFam" id="3.10.310.40:FF:000001">
    <property type="entry name" value="Alanine--tRNA ligase"/>
    <property type="match status" value="1"/>
</dbReference>
<keyword evidence="3 11" id="KW-0436">Ligase</keyword>
<dbReference type="GO" id="GO:0005524">
    <property type="term" value="F:ATP binding"/>
    <property type="evidence" value="ECO:0007669"/>
    <property type="project" value="UniProtKB-UniRule"/>
</dbReference>
<evidence type="ECO:0000256" key="2">
    <source>
        <dbReference type="ARBA" id="ARBA00022555"/>
    </source>
</evidence>
<keyword evidence="4 11" id="KW-0479">Metal-binding</keyword>
<dbReference type="Gene3D" id="3.30.54.20">
    <property type="match status" value="1"/>
</dbReference>
<dbReference type="FunFam" id="3.30.980.10:FF:000004">
    <property type="entry name" value="Alanine--tRNA ligase, cytoplasmic"/>
    <property type="match status" value="1"/>
</dbReference>
<dbReference type="InterPro" id="IPR018164">
    <property type="entry name" value="Ala-tRNA-synth_IIc_N"/>
</dbReference>
<keyword evidence="9 11" id="KW-0648">Protein biosynthesis</keyword>
<dbReference type="Gene3D" id="3.30.930.10">
    <property type="entry name" value="Bira Bifunctional Protein, Domain 2"/>
    <property type="match status" value="1"/>
</dbReference>
<dbReference type="Gene3D" id="6.10.250.550">
    <property type="match status" value="1"/>
</dbReference>